<reference evidence="3 4" key="1">
    <citation type="submission" date="2021-05" db="EMBL/GenBank/DDBJ databases">
        <title>Novel Bacillus species.</title>
        <authorList>
            <person name="Liu G."/>
        </authorList>
    </citation>
    <scope>NUCLEOTIDE SEQUENCE [LARGE SCALE GENOMIC DNA]</scope>
    <source>
        <strain evidence="3 4">FJAT-49682</strain>
    </source>
</reference>
<dbReference type="InterPro" id="IPR041644">
    <property type="entry name" value="GNAT_C"/>
</dbReference>
<dbReference type="RefSeq" id="WP_213096884.1">
    <property type="nucleotide sequence ID" value="NZ_JAGYPH010000001.1"/>
</dbReference>
<evidence type="ECO:0000259" key="1">
    <source>
        <dbReference type="Pfam" id="PF18082"/>
    </source>
</evidence>
<organism evidence="3 4">
    <name type="scientific">Lederbergia citrea</name>
    <dbReference type="NCBI Taxonomy" id="2833581"/>
    <lineage>
        <taxon>Bacteria</taxon>
        <taxon>Bacillati</taxon>
        <taxon>Bacillota</taxon>
        <taxon>Bacilli</taxon>
        <taxon>Bacillales</taxon>
        <taxon>Bacillaceae</taxon>
        <taxon>Lederbergia</taxon>
    </lineage>
</organism>
<evidence type="ECO:0000313" key="4">
    <source>
        <dbReference type="Proteomes" id="UP000676456"/>
    </source>
</evidence>
<proteinExistence type="predicted"/>
<dbReference type="EMBL" id="JAGYPN010000001">
    <property type="protein sequence ID" value="MBS4221897.1"/>
    <property type="molecule type" value="Genomic_DNA"/>
</dbReference>
<feature type="domain" description="N-acyltransferase N-terminal" evidence="1">
    <location>
        <begin position="61"/>
        <end position="189"/>
    </location>
</feature>
<accession>A0A942UMA9</accession>
<name>A0A942UMA9_9BACI</name>
<dbReference type="Pfam" id="PF18082">
    <property type="entry name" value="NAT_N"/>
    <property type="match status" value="1"/>
</dbReference>
<keyword evidence="4" id="KW-1185">Reference proteome</keyword>
<feature type="domain" description="GNAT-like C-terminal" evidence="2">
    <location>
        <begin position="191"/>
        <end position="388"/>
    </location>
</feature>
<dbReference type="Pfam" id="PF18164">
    <property type="entry name" value="GNAT_C"/>
    <property type="match status" value="1"/>
</dbReference>
<dbReference type="Proteomes" id="UP000676456">
    <property type="component" value="Unassembled WGS sequence"/>
</dbReference>
<dbReference type="InterPro" id="IPR041273">
    <property type="entry name" value="NAT_N"/>
</dbReference>
<gene>
    <name evidence="3" type="ORF">KHA91_03905</name>
</gene>
<dbReference type="Gene3D" id="3.40.630.120">
    <property type="match status" value="1"/>
</dbReference>
<sequence>MLQPNQKNTRLIQSFHELMALLHIQNPPEEWGKNWENAIALYKGDQQLYFLSNQYISEANPYFKLNEEKSAAFYHALELIRGREDLITLAWLWKCLLYEEISPSDAYDVASWPLPEVAMGAVAQMFPLIVAVSNLPWLRENYKMRGLTESILFDTLSDIGIIMEESRKRTGVWGIENFLLGWLLNHFQGRLFRIGRLQFMPEKYDLRISVYRHKNTRKVIALEEGGRLTDNADFTKGCPITPLGKVLPKTVKLSLAEWEAVLIQGDTMLDVHIPRGGKLEYDRLDESYRSALATYPKLFPKQQFKGFICHTWMFDPLLQKILPEDSNLVKFQRDFYLYRIVDDDSVFETVFVSKPEDLHTLPEETSLQRAIKGHVLSGKQMRSAAGFLLFDDLYSGPAYYQKKQGEVQSLLKSWE</sequence>
<protein>
    <submittedName>
        <fullName evidence="3">DUF5596 domain-containing protein</fullName>
    </submittedName>
</protein>
<comment type="caution">
    <text evidence="3">The sequence shown here is derived from an EMBL/GenBank/DDBJ whole genome shotgun (WGS) entry which is preliminary data.</text>
</comment>
<dbReference type="AlphaFoldDB" id="A0A942UMA9"/>
<evidence type="ECO:0000259" key="2">
    <source>
        <dbReference type="Pfam" id="PF18164"/>
    </source>
</evidence>
<evidence type="ECO:0000313" key="3">
    <source>
        <dbReference type="EMBL" id="MBS4221897.1"/>
    </source>
</evidence>